<evidence type="ECO:0000313" key="8">
    <source>
        <dbReference type="Proteomes" id="UP001138768"/>
    </source>
</evidence>
<dbReference type="SUPFAM" id="SSF52172">
    <property type="entry name" value="CheY-like"/>
    <property type="match status" value="1"/>
</dbReference>
<comment type="caution">
    <text evidence="7">The sequence shown here is derived from an EMBL/GenBank/DDBJ whole genome shotgun (WGS) entry which is preliminary data.</text>
</comment>
<dbReference type="PANTHER" id="PTHR45138:SF9">
    <property type="entry name" value="DIGUANYLATE CYCLASE DGCM-RELATED"/>
    <property type="match status" value="1"/>
</dbReference>
<evidence type="ECO:0000259" key="5">
    <source>
        <dbReference type="PROSITE" id="PS50887"/>
    </source>
</evidence>
<dbReference type="InterPro" id="IPR050469">
    <property type="entry name" value="Diguanylate_Cyclase"/>
</dbReference>
<evidence type="ECO:0000256" key="1">
    <source>
        <dbReference type="ARBA" id="ARBA00001946"/>
    </source>
</evidence>
<dbReference type="Gene3D" id="1.10.3210.10">
    <property type="entry name" value="Hypothetical protein af1432"/>
    <property type="match status" value="1"/>
</dbReference>
<dbReference type="GO" id="GO:1902201">
    <property type="term" value="P:negative regulation of bacterial-type flagellum-dependent cell motility"/>
    <property type="evidence" value="ECO:0007669"/>
    <property type="project" value="TreeGrafter"/>
</dbReference>
<comment type="cofactor">
    <cofactor evidence="1">
        <name>Mg(2+)</name>
        <dbReference type="ChEBI" id="CHEBI:18420"/>
    </cofactor>
</comment>
<dbReference type="AlphaFoldDB" id="A0A9X0WB73"/>
<dbReference type="SMART" id="SM00267">
    <property type="entry name" value="GGDEF"/>
    <property type="match status" value="1"/>
</dbReference>
<evidence type="ECO:0000256" key="3">
    <source>
        <dbReference type="ARBA" id="ARBA00034247"/>
    </source>
</evidence>
<sequence length="629" mass="70709">MELWEDEQTSVEQLSQLVKSDPALSGRLLRLANSAAMGTFSKVSSIPAAIVKVGMKTVGQLAVAFSLIDQYLDDHCKSFDYNKFWLQCVLTALICRGLGQQTALAPPDNLFSCALMMRIGLLAFATIYPDEYASLLDSQPENLTAAECDQFGFDHNELSLEMLLDFGVAEELAGPARFHERPEASGFAEKSPEYKLTQLFHLGFRLSDSVLRVGAEITQKRLTTWPQVRRFGLTAAQIAEVLDESVTEWEDWSKLLRLPAPEGRLPSGSPGETPNKVELKEPPADQSRIVQAAIDSALNVVLMSRAGQQHPLNKVFGELNVVAWVFQDQKEMLRLLVEMRPHLLIMDDYGHDELHAKREKLCRLIRSTEWGRAIYIMALFGDNERDRIAEAFRAGIDAAYMRSDLSSQELDARLDAVRRSADAHLQYQKDRVELRRIANQLAMSQRRAEVLSLTDQLTGLPNRRSALDAMEQAWHQEAHPERPMSVIMIDIDHFKRINDTFGHAAGDKVLVDVATTLKLDLGQHDSVYRVGGEEFLFLSTSSTFKQLVLNAERLRRRVAALEMSFEAESIKVTISLGVAQRSEEHARFDMLLVHADQALYAAKAIGRNRINVYRNKQIIPLPRPGEQAS</sequence>
<dbReference type="InterPro" id="IPR000160">
    <property type="entry name" value="GGDEF_dom"/>
</dbReference>
<dbReference type="Gene3D" id="3.40.50.2300">
    <property type="match status" value="1"/>
</dbReference>
<evidence type="ECO:0000259" key="6">
    <source>
        <dbReference type="PROSITE" id="PS51833"/>
    </source>
</evidence>
<reference evidence="7 8" key="1">
    <citation type="journal article" date="2020" name="Microorganisms">
        <title>Osmotic Adaptation and Compatible Solute Biosynthesis of Phototrophic Bacteria as Revealed from Genome Analyses.</title>
        <authorList>
            <person name="Imhoff J.F."/>
            <person name="Rahn T."/>
            <person name="Kunzel S."/>
            <person name="Keller A."/>
            <person name="Neulinger S.C."/>
        </authorList>
    </citation>
    <scope>NUCLEOTIDE SEQUENCE [LARGE SCALE GENOMIC DNA]</scope>
    <source>
        <strain evidence="7 8">DSM 25653</strain>
    </source>
</reference>
<feature type="domain" description="HDOD" evidence="6">
    <location>
        <begin position="1"/>
        <end position="182"/>
    </location>
</feature>
<organism evidence="7 8">
    <name type="scientific">Lamprobacter modestohalophilus</name>
    <dbReference type="NCBI Taxonomy" id="1064514"/>
    <lineage>
        <taxon>Bacteria</taxon>
        <taxon>Pseudomonadati</taxon>
        <taxon>Pseudomonadota</taxon>
        <taxon>Gammaproteobacteria</taxon>
        <taxon>Chromatiales</taxon>
        <taxon>Chromatiaceae</taxon>
        <taxon>Lamprobacter</taxon>
    </lineage>
</organism>
<dbReference type="GO" id="GO:0005886">
    <property type="term" value="C:plasma membrane"/>
    <property type="evidence" value="ECO:0007669"/>
    <property type="project" value="TreeGrafter"/>
</dbReference>
<dbReference type="Proteomes" id="UP001138768">
    <property type="component" value="Unassembled WGS sequence"/>
</dbReference>
<evidence type="ECO:0000256" key="2">
    <source>
        <dbReference type="ARBA" id="ARBA00012528"/>
    </source>
</evidence>
<dbReference type="EMBL" id="NRRY01000034">
    <property type="protein sequence ID" value="MBK1620197.1"/>
    <property type="molecule type" value="Genomic_DNA"/>
</dbReference>
<dbReference type="GO" id="GO:0043709">
    <property type="term" value="P:cell adhesion involved in single-species biofilm formation"/>
    <property type="evidence" value="ECO:0007669"/>
    <property type="project" value="TreeGrafter"/>
</dbReference>
<dbReference type="CDD" id="cd01949">
    <property type="entry name" value="GGDEF"/>
    <property type="match status" value="1"/>
</dbReference>
<gene>
    <name evidence="7" type="ORF">CKO42_17470</name>
</gene>
<accession>A0A9X0WB73</accession>
<dbReference type="EC" id="2.7.7.65" evidence="2"/>
<dbReference type="FunFam" id="3.30.70.270:FF:000001">
    <property type="entry name" value="Diguanylate cyclase domain protein"/>
    <property type="match status" value="1"/>
</dbReference>
<dbReference type="Pfam" id="PF08668">
    <property type="entry name" value="HDOD"/>
    <property type="match status" value="1"/>
</dbReference>
<name>A0A9X0WB73_9GAMM</name>
<dbReference type="InterPro" id="IPR013976">
    <property type="entry name" value="HDOD"/>
</dbReference>
<dbReference type="InterPro" id="IPR029787">
    <property type="entry name" value="Nucleotide_cyclase"/>
</dbReference>
<feature type="region of interest" description="Disordered" evidence="4">
    <location>
        <begin position="260"/>
        <end position="282"/>
    </location>
</feature>
<feature type="domain" description="GGDEF" evidence="5">
    <location>
        <begin position="482"/>
        <end position="615"/>
    </location>
</feature>
<dbReference type="Gene3D" id="3.30.70.270">
    <property type="match status" value="1"/>
</dbReference>
<dbReference type="PANTHER" id="PTHR45138">
    <property type="entry name" value="REGULATORY COMPONENTS OF SENSORY TRANSDUCTION SYSTEM"/>
    <property type="match status" value="1"/>
</dbReference>
<protein>
    <recommendedName>
        <fullName evidence="2">diguanylate cyclase</fullName>
        <ecNumber evidence="2">2.7.7.65</ecNumber>
    </recommendedName>
</protein>
<dbReference type="NCBIfam" id="TIGR00254">
    <property type="entry name" value="GGDEF"/>
    <property type="match status" value="1"/>
</dbReference>
<evidence type="ECO:0000256" key="4">
    <source>
        <dbReference type="SAM" id="MobiDB-lite"/>
    </source>
</evidence>
<proteinExistence type="predicted"/>
<dbReference type="Pfam" id="PF00990">
    <property type="entry name" value="GGDEF"/>
    <property type="match status" value="1"/>
</dbReference>
<dbReference type="PROSITE" id="PS50887">
    <property type="entry name" value="GGDEF"/>
    <property type="match status" value="1"/>
</dbReference>
<dbReference type="GO" id="GO:0052621">
    <property type="term" value="F:diguanylate cyclase activity"/>
    <property type="evidence" value="ECO:0007669"/>
    <property type="project" value="UniProtKB-EC"/>
</dbReference>
<dbReference type="SUPFAM" id="SSF55073">
    <property type="entry name" value="Nucleotide cyclase"/>
    <property type="match status" value="1"/>
</dbReference>
<comment type="catalytic activity">
    <reaction evidence="3">
        <text>2 GTP = 3',3'-c-di-GMP + 2 diphosphate</text>
        <dbReference type="Rhea" id="RHEA:24898"/>
        <dbReference type="ChEBI" id="CHEBI:33019"/>
        <dbReference type="ChEBI" id="CHEBI:37565"/>
        <dbReference type="ChEBI" id="CHEBI:58805"/>
        <dbReference type="EC" id="2.7.7.65"/>
    </reaction>
</comment>
<dbReference type="PROSITE" id="PS51833">
    <property type="entry name" value="HDOD"/>
    <property type="match status" value="1"/>
</dbReference>
<dbReference type="InterPro" id="IPR043128">
    <property type="entry name" value="Rev_trsase/Diguanyl_cyclase"/>
</dbReference>
<keyword evidence="8" id="KW-1185">Reference proteome</keyword>
<evidence type="ECO:0000313" key="7">
    <source>
        <dbReference type="EMBL" id="MBK1620197.1"/>
    </source>
</evidence>
<dbReference type="SUPFAM" id="SSF109604">
    <property type="entry name" value="HD-domain/PDEase-like"/>
    <property type="match status" value="1"/>
</dbReference>
<dbReference type="InterPro" id="IPR011006">
    <property type="entry name" value="CheY-like_superfamily"/>
</dbReference>